<reference evidence="4 5" key="1">
    <citation type="journal article" date="2018" name="Nat. Biotechnol.">
        <title>A standardized bacterial taxonomy based on genome phylogeny substantially revises the tree of life.</title>
        <authorList>
            <person name="Parks D.H."/>
            <person name="Chuvochina M."/>
            <person name="Waite D.W."/>
            <person name="Rinke C."/>
            <person name="Skarshewski A."/>
            <person name="Chaumeil P.A."/>
            <person name="Hugenholtz P."/>
        </authorList>
    </citation>
    <scope>NUCLEOTIDE SEQUENCE [LARGE SCALE GENOMIC DNA]</scope>
    <source>
        <strain evidence="4">UBA10707</strain>
    </source>
</reference>
<dbReference type="Pfam" id="PF00378">
    <property type="entry name" value="ECH_1"/>
    <property type="match status" value="1"/>
</dbReference>
<evidence type="ECO:0000313" key="5">
    <source>
        <dbReference type="Proteomes" id="UP000264036"/>
    </source>
</evidence>
<dbReference type="PANTHER" id="PTHR43684">
    <property type="match status" value="1"/>
</dbReference>
<evidence type="ECO:0000313" key="4">
    <source>
        <dbReference type="EMBL" id="HBP31155.1"/>
    </source>
</evidence>
<dbReference type="Proteomes" id="UP000264036">
    <property type="component" value="Unassembled WGS sequence"/>
</dbReference>
<evidence type="ECO:0000256" key="2">
    <source>
        <dbReference type="ARBA" id="ARBA00023140"/>
    </source>
</evidence>
<comment type="subcellular location">
    <subcellularLocation>
        <location evidence="1">Peroxisome</location>
    </subcellularLocation>
</comment>
<dbReference type="SUPFAM" id="SSF52096">
    <property type="entry name" value="ClpP/crotonase"/>
    <property type="match status" value="1"/>
</dbReference>
<protein>
    <submittedName>
        <fullName evidence="4">Enoyl-CoA hydratase</fullName>
    </submittedName>
</protein>
<dbReference type="GO" id="GO:0004165">
    <property type="term" value="F:delta(3)-delta(2)-enoyl-CoA isomerase activity"/>
    <property type="evidence" value="ECO:0007669"/>
    <property type="project" value="UniProtKB-ARBA"/>
</dbReference>
<proteinExistence type="predicted"/>
<sequence length="250" mass="26448">MNDTATTPTILVNVSERVLTLTINRPAQKNALDSATYAALTAALAQATAREDLHAIVLTGAGGYFTAGNDLRDFVNAPEGASPGLTFLKTISKVNIPIIAAVEGGAIGIGVTMLLHCDFVVAGTGTQFRIPFVPLGLCPEGASSLLLARYVGIRKANEWLYRGTPFTAEEAQQAGLINRVVIAGQAESTAQELAREMARQSRLALTSTKALMQRAAAQDVAATLDAERERFVQCLASPEAKTAFSRFLAK</sequence>
<dbReference type="CDD" id="cd06558">
    <property type="entry name" value="crotonase-like"/>
    <property type="match status" value="1"/>
</dbReference>
<accession>A0A356LKU4</accession>
<dbReference type="InterPro" id="IPR029045">
    <property type="entry name" value="ClpP/crotonase-like_dom_sf"/>
</dbReference>
<evidence type="ECO:0000256" key="3">
    <source>
        <dbReference type="ARBA" id="ARBA00023235"/>
    </source>
</evidence>
<comment type="caution">
    <text evidence="4">The sequence shown here is derived from an EMBL/GenBank/DDBJ whole genome shotgun (WGS) entry which is preliminary data.</text>
</comment>
<dbReference type="AlphaFoldDB" id="A0A356LKU4"/>
<dbReference type="Gene3D" id="3.90.226.10">
    <property type="entry name" value="2-enoyl-CoA Hydratase, Chain A, domain 1"/>
    <property type="match status" value="1"/>
</dbReference>
<dbReference type="PANTHER" id="PTHR43684:SF1">
    <property type="entry name" value="ENOYL-COA DELTA ISOMERASE 2"/>
    <property type="match status" value="1"/>
</dbReference>
<dbReference type="EMBL" id="DOEK01000035">
    <property type="protein sequence ID" value="HBP31155.1"/>
    <property type="molecule type" value="Genomic_DNA"/>
</dbReference>
<organism evidence="4 5">
    <name type="scientific">Advenella kashmirensis</name>
    <dbReference type="NCBI Taxonomy" id="310575"/>
    <lineage>
        <taxon>Bacteria</taxon>
        <taxon>Pseudomonadati</taxon>
        <taxon>Pseudomonadota</taxon>
        <taxon>Betaproteobacteria</taxon>
        <taxon>Burkholderiales</taxon>
        <taxon>Alcaligenaceae</taxon>
    </lineage>
</organism>
<evidence type="ECO:0000256" key="1">
    <source>
        <dbReference type="ARBA" id="ARBA00004275"/>
    </source>
</evidence>
<keyword evidence="2" id="KW-0576">Peroxisome</keyword>
<dbReference type="InterPro" id="IPR001753">
    <property type="entry name" value="Enoyl-CoA_hydra/iso"/>
</dbReference>
<dbReference type="InterPro" id="IPR051053">
    <property type="entry name" value="ECH/Chromodomain_protein"/>
</dbReference>
<keyword evidence="3" id="KW-0413">Isomerase</keyword>
<gene>
    <name evidence="4" type="ORF">DD666_17315</name>
</gene>
<name>A0A356LKU4_9BURK</name>